<comment type="caution">
    <text evidence="1">The sequence shown here is derived from an EMBL/GenBank/DDBJ whole genome shotgun (WGS) entry which is preliminary data.</text>
</comment>
<organism evidence="1 2">
    <name type="scientific">Candidatus Woesebacteria bacterium GW2011_GWA1_37_7</name>
    <dbReference type="NCBI Taxonomy" id="1618545"/>
    <lineage>
        <taxon>Bacteria</taxon>
        <taxon>Candidatus Woeseibacteriota</taxon>
    </lineage>
</organism>
<evidence type="ECO:0000313" key="2">
    <source>
        <dbReference type="Proteomes" id="UP000034591"/>
    </source>
</evidence>
<sequence length="213" mass="22681">FFIMLVLYDEAGKNHHSGFNLACPGGAGCLKATFLNVCFGNSPAINDQTPALELSIYYDLTGVLGSVATPNNFSNLQIARTVLDPNSARIVSAGTNFVHANDGVCNLNSEKYSFSERVKLNPAGLLPSTCSSEGCILAVKIRSLYNIATPHSIGLEAQSTGGTEFPPQGIQIESTGTSGESTRKIDVLQTYPEPPSFFETALFSRGDIDKVIP</sequence>
<accession>A0A0G0H2Y5</accession>
<dbReference type="AlphaFoldDB" id="A0A0G0H2Y5"/>
<proteinExistence type="predicted"/>
<dbReference type="STRING" id="1618545.US53_C0048G0010"/>
<evidence type="ECO:0000313" key="1">
    <source>
        <dbReference type="EMBL" id="KKQ36532.1"/>
    </source>
</evidence>
<dbReference type="Proteomes" id="UP000034591">
    <property type="component" value="Unassembled WGS sequence"/>
</dbReference>
<dbReference type="EMBL" id="LBTI01000048">
    <property type="protein sequence ID" value="KKQ36532.1"/>
    <property type="molecule type" value="Genomic_DNA"/>
</dbReference>
<feature type="non-terminal residue" evidence="1">
    <location>
        <position position="1"/>
    </location>
</feature>
<gene>
    <name evidence="1" type="ORF">US53_C0048G0010</name>
</gene>
<reference evidence="1 2" key="1">
    <citation type="journal article" date="2015" name="Nature">
        <title>rRNA introns, odd ribosomes, and small enigmatic genomes across a large radiation of phyla.</title>
        <authorList>
            <person name="Brown C.T."/>
            <person name="Hug L.A."/>
            <person name="Thomas B.C."/>
            <person name="Sharon I."/>
            <person name="Castelle C.J."/>
            <person name="Singh A."/>
            <person name="Wilkins M.J."/>
            <person name="Williams K.H."/>
            <person name="Banfield J.F."/>
        </authorList>
    </citation>
    <scope>NUCLEOTIDE SEQUENCE [LARGE SCALE GENOMIC DNA]</scope>
</reference>
<name>A0A0G0H2Y5_9BACT</name>
<protein>
    <submittedName>
        <fullName evidence="1">Uncharacterized protein</fullName>
    </submittedName>
</protein>